<keyword evidence="4 8" id="KW-0560">Oxidoreductase</keyword>
<dbReference type="CDD" id="cd06263">
    <property type="entry name" value="MAM"/>
    <property type="match status" value="1"/>
</dbReference>
<evidence type="ECO:0000256" key="2">
    <source>
        <dbReference type="ARBA" id="ARBA00022723"/>
    </source>
</evidence>
<keyword evidence="5 8" id="KW-0186">Copper</keyword>
<evidence type="ECO:0000256" key="5">
    <source>
        <dbReference type="ARBA" id="ARBA00023008"/>
    </source>
</evidence>
<dbReference type="PANTHER" id="PTHR10638">
    <property type="entry name" value="COPPER AMINE OXIDASE"/>
    <property type="match status" value="1"/>
</dbReference>
<comment type="cofactor">
    <cofactor evidence="8">
        <name>Cu cation</name>
        <dbReference type="ChEBI" id="CHEBI:23378"/>
    </cofactor>
    <text evidence="8">Contains 1 topaquinone per subunit.</text>
</comment>
<dbReference type="PRINTS" id="PR00766">
    <property type="entry name" value="CUDAOXIDASE"/>
</dbReference>
<dbReference type="GO" id="GO:0009308">
    <property type="term" value="P:amine metabolic process"/>
    <property type="evidence" value="ECO:0007669"/>
    <property type="project" value="UniProtKB-UniRule"/>
</dbReference>
<dbReference type="InterPro" id="IPR000998">
    <property type="entry name" value="MAM_dom"/>
</dbReference>
<comment type="similarity">
    <text evidence="1 8">Belongs to the copper/topaquinone oxidase family.</text>
</comment>
<keyword evidence="10" id="KW-0732">Signal</keyword>
<dbReference type="SUPFAM" id="SSF49998">
    <property type="entry name" value="Amine oxidase catalytic domain"/>
    <property type="match status" value="1"/>
</dbReference>
<organism evidence="12">
    <name type="scientific">Chromera velia CCMP2878</name>
    <dbReference type="NCBI Taxonomy" id="1169474"/>
    <lineage>
        <taxon>Eukaryota</taxon>
        <taxon>Sar</taxon>
        <taxon>Alveolata</taxon>
        <taxon>Colpodellida</taxon>
        <taxon>Chromeraceae</taxon>
        <taxon>Chromera</taxon>
    </lineage>
</organism>
<feature type="domain" description="MAM" evidence="11">
    <location>
        <begin position="199"/>
        <end position="373"/>
    </location>
</feature>
<dbReference type="GO" id="GO:0048038">
    <property type="term" value="F:quinone binding"/>
    <property type="evidence" value="ECO:0007669"/>
    <property type="project" value="InterPro"/>
</dbReference>
<feature type="active site" description="Schiff-base intermediate with substrate; via topaquinone" evidence="6">
    <location>
        <position position="1268"/>
    </location>
</feature>
<evidence type="ECO:0000313" key="12">
    <source>
        <dbReference type="EMBL" id="CEM30535.1"/>
    </source>
</evidence>
<dbReference type="PANTHER" id="PTHR10638:SF20">
    <property type="entry name" value="AMINE OXIDASE"/>
    <property type="match status" value="1"/>
</dbReference>
<dbReference type="PROSITE" id="PS00740">
    <property type="entry name" value="MAM_1"/>
    <property type="match status" value="1"/>
</dbReference>
<keyword evidence="3 6" id="KW-0801">TPQ</keyword>
<feature type="modified residue" description="2',4',5'-topaquinone" evidence="7">
    <location>
        <position position="1268"/>
    </location>
</feature>
<dbReference type="EMBL" id="CDMZ01001306">
    <property type="protein sequence ID" value="CEM30535.1"/>
    <property type="molecule type" value="Genomic_DNA"/>
</dbReference>
<dbReference type="InterPro" id="IPR016182">
    <property type="entry name" value="Cu_amine_oxidase_N-reg"/>
</dbReference>
<dbReference type="SUPFAM" id="SSF54416">
    <property type="entry name" value="Amine oxidase N-terminal region"/>
    <property type="match status" value="1"/>
</dbReference>
<keyword evidence="2 8" id="KW-0479">Metal-binding</keyword>
<accession>A0A0G4GKH7</accession>
<gene>
    <name evidence="12" type="ORF">Cvel_22317</name>
</gene>
<feature type="chain" id="PRO_5005190306" description="Amine oxidase" evidence="10">
    <location>
        <begin position="24"/>
        <end position="1544"/>
    </location>
</feature>
<evidence type="ECO:0000256" key="8">
    <source>
        <dbReference type="RuleBase" id="RU000672"/>
    </source>
</evidence>
<dbReference type="EC" id="1.4.3.-" evidence="8"/>
<comment type="PTM">
    <text evidence="7 8">Topaquinone (TPQ) is generated by copper-dependent autoxidation of a specific tyrosyl residue.</text>
</comment>
<dbReference type="InterPro" id="IPR000269">
    <property type="entry name" value="Cu_amine_oxidase"/>
</dbReference>
<dbReference type="Gene3D" id="3.10.450.40">
    <property type="match status" value="1"/>
</dbReference>
<evidence type="ECO:0000259" key="11">
    <source>
        <dbReference type="PROSITE" id="PS50060"/>
    </source>
</evidence>
<feature type="region of interest" description="Disordered" evidence="9">
    <location>
        <begin position="1085"/>
        <end position="1113"/>
    </location>
</feature>
<feature type="active site" description="Proton acceptor" evidence="6">
    <location>
        <position position="1196"/>
    </location>
</feature>
<dbReference type="PhylomeDB" id="A0A0G4GKH7"/>
<evidence type="ECO:0000256" key="3">
    <source>
        <dbReference type="ARBA" id="ARBA00022772"/>
    </source>
</evidence>
<dbReference type="InterPro" id="IPR049948">
    <property type="entry name" value="Cu_Am_ox_TPQ-bd"/>
</dbReference>
<name>A0A0G4GKH7_9ALVE</name>
<dbReference type="InterPro" id="IPR036460">
    <property type="entry name" value="Cu_amine_oxidase_C_sf"/>
</dbReference>
<dbReference type="Gene3D" id="2.60.120.200">
    <property type="match status" value="1"/>
</dbReference>
<evidence type="ECO:0000256" key="1">
    <source>
        <dbReference type="ARBA" id="ARBA00007983"/>
    </source>
</evidence>
<feature type="signal peptide" evidence="10">
    <location>
        <begin position="1"/>
        <end position="23"/>
    </location>
</feature>
<dbReference type="Gene3D" id="2.70.98.20">
    <property type="entry name" value="Copper amine oxidase, catalytic domain"/>
    <property type="match status" value="1"/>
</dbReference>
<protein>
    <recommendedName>
        <fullName evidence="8">Amine oxidase</fullName>
        <ecNumber evidence="8">1.4.3.-</ecNumber>
    </recommendedName>
</protein>
<dbReference type="InterPro" id="IPR013320">
    <property type="entry name" value="ConA-like_dom_sf"/>
</dbReference>
<dbReference type="SUPFAM" id="SSF49899">
    <property type="entry name" value="Concanavalin A-like lectins/glucanases"/>
    <property type="match status" value="1"/>
</dbReference>
<evidence type="ECO:0000256" key="4">
    <source>
        <dbReference type="ARBA" id="ARBA00023002"/>
    </source>
</evidence>
<sequence>MPAVSGFRLGALAALMAAASVRGQSYECVSRIYADPEGVPTSTINRQCGDTGASKAFLITSRSLGSPPAIEEIKPRGGVDLQCQAETPCSLAVEGVGLREGDAVELVLLREGDERTAEEACPSLGSRRSVEVVPGVSRVSRVLGNSSQDTAAVVDVGTPPAGRYAVCYASSLAVGEGGSPGPRDFQYAVGLLDVGSGFWGCDFESGKCGMETTSSGETGDIEVLFKRTQGPASEDRETGPRVDNTLGTEEGHYLVLNSSDFLPGASAIVYSPPLALPQGSQCLNFAYHMYGRDVNALRVYTPRWMAAPSAEKIGAPSWIKVGNQGNRWRTGRLTVESDGQSPVLIVFEGVKGTGEQSIVALDDISLAPGACTEDGSAGGRSRGAPSELLCGEVRLRTGSHARDKSWFVEGAVSCSGRGYSADNLANEWRPCCLPRLGDYTLTLQDAYGDGWTGSVLEFRFLGQTFSFGEDFSSSGAEASYTLSVGVMSITEAKGSSNAIELTVQTKEAGSPVWCAAQPAGGPALSPRAVRTTGRQSSTAVQEAGGSVTVRLGGLQENQDYDVFCYTEAGGMTADEVAATRMTVTTDNEAPTVTIQGVDSKLREATARVSVNEAGRVWCVANSGGYVPTDPVFRADGESWEVERDGVGEAEEISFKNLQPDTEYFLFCTAEDDALPTPNRVPQSRLITMMTTFRTEAQLPQLSFIGHRFTAQALLIEVQLDVPGAVTCLEYPVTQNARPSESTINYAGTEVVVPKPETSVEVELKDVSPGGEYLVYCRAASSGGTEKQPIASMWENAYLVEPFREFCEIPGFPKTVEDATERTVFDVMTPDEENVVRAFMGRQIDLGLLGVYRITLMPDKKAITDFLDKGGEKPKRYARVRAGSCRNGEGLYRQFRVGPLEGATAFGSSTTEMTYEELGEPVPVSCEGWVMDGPFGRRRRLSQLKDLDSLIQESFGYPMLGPHNADKGIAKNGGLIPGPLLHHKKSDDLWLGFKTPTGVVVPLWFLLDAPEIHIEEGEDGQPTKNSAKAVWAEFKKRLEFDTHTVRGVEYNRQFFNSVDELMEEYAKCQDGTGECTLKTVTPDECHERHEERRSLSQQGRRRLQPHGGPNSRGDLDYRWIPEHYNPAGPRYTLVSSGFGFNYNVTYVGWSFVTNWDRDKSLQLWDVRFNGQRMAYEIGLQEALAHYTVHESDWWFLDSWFGGLGSAMRKLFKGIECPQHATMIGPIDNLCIFEWDRAKPLRSHYLNNALTVGTPGTALVLRCIITVSNYDYILDYIFHPNGAFQSELSFTGELYMGIEVPQVYSAEQDGYGFRVNAQNRMGTLHSHQGLWKVDLDVGGDAENDSVYWDEVQPDDSTLGGMMLNREYKETEKAASLPADKHSHYLYHVADETKSTFRNDFSYWILPYEDLKVLQPDYALYDGPASWTKYKFASTVYKESELDCQLPRDNKFTTQPAMELDRMVDNDENIRGADVVTWISSGVWHTPSSEDMPVTYALGNTLGFLVKPFNIWDTDTSDELHNGIGGNAKDPGSCAIVRDKSVNWDRD</sequence>
<reference evidence="12" key="1">
    <citation type="submission" date="2014-11" db="EMBL/GenBank/DDBJ databases">
        <authorList>
            <person name="Otto D Thomas"/>
            <person name="Naeem Raeece"/>
        </authorList>
    </citation>
    <scope>NUCLEOTIDE SEQUENCE</scope>
</reference>
<evidence type="ECO:0000256" key="7">
    <source>
        <dbReference type="PIRSR" id="PIRSR600269-51"/>
    </source>
</evidence>
<dbReference type="Pfam" id="PF00629">
    <property type="entry name" value="MAM"/>
    <property type="match status" value="1"/>
</dbReference>
<proteinExistence type="inferred from homology"/>
<dbReference type="PROSITE" id="PS01164">
    <property type="entry name" value="COPPER_AMINE_OXID_1"/>
    <property type="match status" value="1"/>
</dbReference>
<dbReference type="GO" id="GO:0008131">
    <property type="term" value="F:primary methylamine oxidase activity"/>
    <property type="evidence" value="ECO:0007669"/>
    <property type="project" value="InterPro"/>
</dbReference>
<evidence type="ECO:0000256" key="10">
    <source>
        <dbReference type="SAM" id="SignalP"/>
    </source>
</evidence>
<dbReference type="PROSITE" id="PS50060">
    <property type="entry name" value="MAM_2"/>
    <property type="match status" value="1"/>
</dbReference>
<dbReference type="SMART" id="SM00137">
    <property type="entry name" value="MAM"/>
    <property type="match status" value="1"/>
</dbReference>
<evidence type="ECO:0000256" key="9">
    <source>
        <dbReference type="SAM" id="MobiDB-lite"/>
    </source>
</evidence>
<dbReference type="Pfam" id="PF01179">
    <property type="entry name" value="Cu_amine_oxid"/>
    <property type="match status" value="1"/>
</dbReference>
<dbReference type="InterPro" id="IPR015798">
    <property type="entry name" value="Cu_amine_oxidase_C"/>
</dbReference>
<dbReference type="GO" id="GO:0005886">
    <property type="term" value="C:plasma membrane"/>
    <property type="evidence" value="ECO:0007669"/>
    <property type="project" value="TreeGrafter"/>
</dbReference>
<dbReference type="GO" id="GO:0005507">
    <property type="term" value="F:copper ion binding"/>
    <property type="evidence" value="ECO:0007669"/>
    <property type="project" value="InterPro"/>
</dbReference>
<dbReference type="PRINTS" id="PR00020">
    <property type="entry name" value="MAMDOMAIN"/>
</dbReference>
<dbReference type="VEuPathDB" id="CryptoDB:Cvel_22317"/>
<evidence type="ECO:0000256" key="6">
    <source>
        <dbReference type="PIRSR" id="PIRSR600269-50"/>
    </source>
</evidence>